<dbReference type="RefSeq" id="WP_090214114.1">
    <property type="nucleotide sequence ID" value="NZ_LT629780.1"/>
</dbReference>
<reference evidence="3" key="1">
    <citation type="submission" date="2016-10" db="EMBL/GenBank/DDBJ databases">
        <authorList>
            <person name="Varghese N."/>
            <person name="Submissions S."/>
        </authorList>
    </citation>
    <scope>NUCLEOTIDE SEQUENCE [LARGE SCALE GENOMIC DNA]</scope>
    <source>
        <strain evidence="3">CCTCC 2012022</strain>
    </source>
</reference>
<keyword evidence="2" id="KW-0328">Glycosyltransferase</keyword>
<name>A0A1H2GYT7_9GAMM</name>
<feature type="domain" description="Phosphoribosyltransferase" evidence="1">
    <location>
        <begin position="16"/>
        <end position="159"/>
    </location>
</feature>
<dbReference type="InterPro" id="IPR050137">
    <property type="entry name" value="PyrR_bifunctional"/>
</dbReference>
<dbReference type="Gene3D" id="3.40.50.2020">
    <property type="match status" value="1"/>
</dbReference>
<evidence type="ECO:0000313" key="2">
    <source>
        <dbReference type="EMBL" id="SDU24772.1"/>
    </source>
</evidence>
<dbReference type="EMBL" id="LT629780">
    <property type="protein sequence ID" value="SDU24772.1"/>
    <property type="molecule type" value="Genomic_DNA"/>
</dbReference>
<dbReference type="STRING" id="1245526.SAMN05216580_2041"/>
<dbReference type="PANTHER" id="PTHR11608:SF0">
    <property type="entry name" value="BIFUNCTIONAL PROTEIN PYRR"/>
    <property type="match status" value="1"/>
</dbReference>
<dbReference type="AlphaFoldDB" id="A0A1H2GYT7"/>
<proteinExistence type="predicted"/>
<protein>
    <submittedName>
        <fullName evidence="2">Pyrimidine operon attenuation protein / uracil phosphoribosyltransferase</fullName>
    </submittedName>
</protein>
<dbReference type="CDD" id="cd06223">
    <property type="entry name" value="PRTases_typeI"/>
    <property type="match status" value="1"/>
</dbReference>
<keyword evidence="3" id="KW-1185">Reference proteome</keyword>
<dbReference type="GO" id="GO:0016757">
    <property type="term" value="F:glycosyltransferase activity"/>
    <property type="evidence" value="ECO:0007669"/>
    <property type="project" value="UniProtKB-KW"/>
</dbReference>
<dbReference type="Pfam" id="PF00156">
    <property type="entry name" value="Pribosyltran"/>
    <property type="match status" value="1"/>
</dbReference>
<sequence length="198" mass="21900">MTDHPAGERFRLYNAAQLEPVLADMAARIAALLGERRDVAMVGILRRGMPLAERLRQHLVARGAPRWPLYPLRLQRYADDLRLLHPHTALTENPELAALDLPRTRLLLVDDVLYQGHSLLRACAWLAGLGAAELRTAVLVNRRVSRQPVHADVVGLHLQVAPGDVVECHVPPYEAELSIELLRPTAPANLGKAATRTV</sequence>
<accession>A0A1H2GYT7</accession>
<dbReference type="Proteomes" id="UP000243063">
    <property type="component" value="Chromosome I"/>
</dbReference>
<gene>
    <name evidence="2" type="ORF">SAMN05216580_2041</name>
</gene>
<dbReference type="InterPro" id="IPR000836">
    <property type="entry name" value="PRTase_dom"/>
</dbReference>
<dbReference type="PANTHER" id="PTHR11608">
    <property type="entry name" value="BIFUNCTIONAL PROTEIN PYRR"/>
    <property type="match status" value="1"/>
</dbReference>
<evidence type="ECO:0000313" key="3">
    <source>
        <dbReference type="Proteomes" id="UP000243063"/>
    </source>
</evidence>
<evidence type="ECO:0000259" key="1">
    <source>
        <dbReference type="Pfam" id="PF00156"/>
    </source>
</evidence>
<keyword evidence="2" id="KW-0808">Transferase</keyword>
<dbReference type="SUPFAM" id="SSF53271">
    <property type="entry name" value="PRTase-like"/>
    <property type="match status" value="1"/>
</dbReference>
<dbReference type="OrthoDB" id="8560416at2"/>
<dbReference type="InterPro" id="IPR029057">
    <property type="entry name" value="PRTase-like"/>
</dbReference>
<organism evidence="2 3">
    <name type="scientific">Geopseudomonas guangdongensis</name>
    <dbReference type="NCBI Taxonomy" id="1245526"/>
    <lineage>
        <taxon>Bacteria</taxon>
        <taxon>Pseudomonadati</taxon>
        <taxon>Pseudomonadota</taxon>
        <taxon>Gammaproteobacteria</taxon>
        <taxon>Pseudomonadales</taxon>
        <taxon>Pseudomonadaceae</taxon>
        <taxon>Geopseudomonas</taxon>
    </lineage>
</organism>